<evidence type="ECO:0000256" key="1">
    <source>
        <dbReference type="ARBA" id="ARBA00004370"/>
    </source>
</evidence>
<dbReference type="InterPro" id="IPR034746">
    <property type="entry name" value="POTRA"/>
</dbReference>
<keyword evidence="5" id="KW-0472">Membrane</keyword>
<dbReference type="HOGENOM" id="CLU_018618_2_0_4"/>
<comment type="subcellular location">
    <subcellularLocation>
        <location evidence="1">Membrane</location>
    </subcellularLocation>
</comment>
<protein>
    <submittedName>
        <fullName evidence="9">Outer membrane protein, OMP85 family</fullName>
    </submittedName>
</protein>
<feature type="domain" description="POTRA" evidence="8">
    <location>
        <begin position="299"/>
        <end position="373"/>
    </location>
</feature>
<dbReference type="InterPro" id="IPR010827">
    <property type="entry name" value="BamA/TamA_POTRA"/>
</dbReference>
<dbReference type="PROSITE" id="PS51779">
    <property type="entry name" value="POTRA"/>
    <property type="match status" value="1"/>
</dbReference>
<evidence type="ECO:0000256" key="3">
    <source>
        <dbReference type="ARBA" id="ARBA00022692"/>
    </source>
</evidence>
<keyword evidence="6" id="KW-0998">Cell outer membrane</keyword>
<sequence>MISDWYGMAWLSVLSRARRARGYDRRDFTATRGTAGGKRRRKRERHASMWPKARSARAALCSNDGFDPTKILQRRSCLAGRVSRQHAFSRAARGATRRAHGWRAFARRGLRVLLAGCAAVLAQSAFAKYAVEIDAPRSVKSLLKQHLDIARFAKREDLSEDQFEFLVTATPQQVRELAATAGYFSAAVRTDVRTAGGERRVTVSVDPGAQTLVSAVDLKFEGPVSSEDPKQETATRIAFSLKPGDPFTQSGWDDAKNAALKQLQSRRYLGAKITASEARIDPRTRKATLAVTLDSGPTFTIGALDVSGVRRYPEKIVHNVNPLAAGEIYDAKRITELQRQLQNTPYYASVAIDVSDDVARPLDSPVHVKVSEYPYNSVRGGIGYATDTGPHIQGSYTYLDTFGSAWPLSVSGRVDQIQQYGQVQLSMPPGPRAWTNSILASYTNTNVSDTRIYSARVGAQRARTGQFIDYSYSLMLYQDRLDQNGAGPTTSRALVPQWAWTRRNVDDPLFPRSGNLIHAEAGFAVKGVLTDQTFIRGYARGQQYVSIGKRDLFVFRAELGGVFTSGGSSGVPASLLFRAGGSNSVRGYGYQSIGHSVDGSVLPTKYLMTGTAEYQHWFNRDWGAATFFDIGTATDAWGEKVFYPGAGLGVRWRSPVGPVNFDLAYGLKNKSVRPYLTLGIAF</sequence>
<keyword evidence="3" id="KW-0812">Transmembrane</keyword>
<dbReference type="AlphaFoldDB" id="Q2T092"/>
<dbReference type="PANTHER" id="PTHR12815">
    <property type="entry name" value="SORTING AND ASSEMBLY MACHINERY SAMM50 PROTEIN FAMILY MEMBER"/>
    <property type="match status" value="1"/>
</dbReference>
<dbReference type="Pfam" id="PF01103">
    <property type="entry name" value="Omp85"/>
    <property type="match status" value="1"/>
</dbReference>
<dbReference type="InterPro" id="IPR000184">
    <property type="entry name" value="Bac_surfAg_D15"/>
</dbReference>
<dbReference type="InterPro" id="IPR039910">
    <property type="entry name" value="D15-like"/>
</dbReference>
<name>Q2T092_BURTA</name>
<dbReference type="GO" id="GO:0019867">
    <property type="term" value="C:outer membrane"/>
    <property type="evidence" value="ECO:0007669"/>
    <property type="project" value="InterPro"/>
</dbReference>
<dbReference type="KEGG" id="bte:BTH_I0851"/>
<dbReference type="EMBL" id="CP000086">
    <property type="protein sequence ID" value="ABC38322.1"/>
    <property type="molecule type" value="Genomic_DNA"/>
</dbReference>
<keyword evidence="10" id="KW-1185">Reference proteome</keyword>
<evidence type="ECO:0000256" key="6">
    <source>
        <dbReference type="ARBA" id="ARBA00023237"/>
    </source>
</evidence>
<evidence type="ECO:0000313" key="10">
    <source>
        <dbReference type="Proteomes" id="UP000001930"/>
    </source>
</evidence>
<gene>
    <name evidence="9" type="ordered locus">BTH_I0851</name>
</gene>
<dbReference type="Gene3D" id="3.10.20.310">
    <property type="entry name" value="membrane protein fhac"/>
    <property type="match status" value="2"/>
</dbReference>
<keyword evidence="4" id="KW-0732">Signal</keyword>
<proteinExistence type="predicted"/>
<dbReference type="Gene3D" id="2.40.160.50">
    <property type="entry name" value="membrane protein fhac: a member of the omp85/tpsb transporter family"/>
    <property type="match status" value="1"/>
</dbReference>
<feature type="region of interest" description="Disordered" evidence="7">
    <location>
        <begin position="29"/>
        <end position="49"/>
    </location>
</feature>
<accession>Q2T092</accession>
<evidence type="ECO:0000256" key="2">
    <source>
        <dbReference type="ARBA" id="ARBA00022452"/>
    </source>
</evidence>
<evidence type="ECO:0000259" key="8">
    <source>
        <dbReference type="PROSITE" id="PS51779"/>
    </source>
</evidence>
<evidence type="ECO:0000256" key="5">
    <source>
        <dbReference type="ARBA" id="ARBA00023136"/>
    </source>
</evidence>
<dbReference type="PANTHER" id="PTHR12815:SF47">
    <property type="entry name" value="TRANSLOCATION AND ASSEMBLY MODULE SUBUNIT TAMA"/>
    <property type="match status" value="1"/>
</dbReference>
<evidence type="ECO:0000256" key="4">
    <source>
        <dbReference type="ARBA" id="ARBA00022729"/>
    </source>
</evidence>
<dbReference type="Pfam" id="PF07244">
    <property type="entry name" value="POTRA"/>
    <property type="match status" value="1"/>
</dbReference>
<dbReference type="Proteomes" id="UP000001930">
    <property type="component" value="Chromosome I"/>
</dbReference>
<organism evidence="9 10">
    <name type="scientific">Burkholderia thailandensis (strain ATCC 700388 / DSM 13276 / CCUG 48851 / CIP 106301 / E264)</name>
    <dbReference type="NCBI Taxonomy" id="271848"/>
    <lineage>
        <taxon>Bacteria</taxon>
        <taxon>Pseudomonadati</taxon>
        <taxon>Pseudomonadota</taxon>
        <taxon>Betaproteobacteria</taxon>
        <taxon>Burkholderiales</taxon>
        <taxon>Burkholderiaceae</taxon>
        <taxon>Burkholderia</taxon>
        <taxon>pseudomallei group</taxon>
    </lineage>
</organism>
<evidence type="ECO:0000256" key="7">
    <source>
        <dbReference type="SAM" id="MobiDB-lite"/>
    </source>
</evidence>
<reference evidence="9 10" key="1">
    <citation type="journal article" date="2005" name="BMC Genomics">
        <title>Bacterial genome adaptation to niches: divergence of the potential virulence genes in three Burkholderia species of different survival strategies.</title>
        <authorList>
            <person name="Kim H.S."/>
            <person name="Schell M.A."/>
            <person name="Yu Y."/>
            <person name="Ulrich R.L."/>
            <person name="Sarria S.H."/>
            <person name="Nierman W.C."/>
            <person name="DeShazer D."/>
        </authorList>
    </citation>
    <scope>NUCLEOTIDE SEQUENCE [LARGE SCALE GENOMIC DNA]</scope>
    <source>
        <strain evidence="10">ATCC 700388 / DSM 13276 / CCUG 48851 / CIP 106301 / E264</strain>
    </source>
</reference>
<evidence type="ECO:0000313" key="9">
    <source>
        <dbReference type="EMBL" id="ABC38322.1"/>
    </source>
</evidence>
<keyword evidence="2" id="KW-1134">Transmembrane beta strand</keyword>